<dbReference type="GO" id="GO:0031087">
    <property type="term" value="P:deadenylation-independent decapping of nuclear-transcribed mRNA"/>
    <property type="evidence" value="ECO:0007669"/>
    <property type="project" value="TreeGrafter"/>
</dbReference>
<accession>A0A2R6NGB9</accession>
<sequence>MAPRRPRSTSNVSASNIPRAPTSSPQLRKQFALASDSIYQNNITVLRRRDPTIVSILDQFSHVCLYHFNGKKWEKQGYEGSMFLVEQYVERPSLVVPSA</sequence>
<evidence type="ECO:0000313" key="7">
    <source>
        <dbReference type="Proteomes" id="UP000186601"/>
    </source>
</evidence>
<reference evidence="6 7" key="1">
    <citation type="submission" date="2018-02" db="EMBL/GenBank/DDBJ databases">
        <title>Genome sequence of the basidiomycete white-rot fungus Phlebia centrifuga.</title>
        <authorList>
            <person name="Granchi Z."/>
            <person name="Peng M."/>
            <person name="de Vries R.P."/>
            <person name="Hilden K."/>
            <person name="Makela M.R."/>
            <person name="Grigoriev I."/>
            <person name="Riley R."/>
        </authorList>
    </citation>
    <scope>NUCLEOTIDE SEQUENCE [LARGE SCALE GENOMIC DNA]</scope>
    <source>
        <strain evidence="6 7">FBCC195</strain>
    </source>
</reference>
<comment type="similarity">
    <text evidence="2">Belongs to the DCP1 family.</text>
</comment>
<evidence type="ECO:0000256" key="2">
    <source>
        <dbReference type="ARBA" id="ARBA00008778"/>
    </source>
</evidence>
<name>A0A2R6NGB9_9APHY</name>
<dbReference type="InterPro" id="IPR011993">
    <property type="entry name" value="PH-like_dom_sf"/>
</dbReference>
<dbReference type="STRING" id="98765.A0A2R6NGB9"/>
<dbReference type="InterPro" id="IPR010334">
    <property type="entry name" value="Dcp1"/>
</dbReference>
<dbReference type="Pfam" id="PF06058">
    <property type="entry name" value="DCP1"/>
    <property type="match status" value="1"/>
</dbReference>
<dbReference type="GO" id="GO:0006397">
    <property type="term" value="P:mRNA processing"/>
    <property type="evidence" value="ECO:0007669"/>
    <property type="project" value="UniProtKB-KW"/>
</dbReference>
<keyword evidence="7" id="KW-1185">Reference proteome</keyword>
<dbReference type="PANTHER" id="PTHR16290">
    <property type="entry name" value="TRANSCRIPTION FACTOR SMIF DECAPPING ENZYME DCP1"/>
    <property type="match status" value="1"/>
</dbReference>
<evidence type="ECO:0000256" key="4">
    <source>
        <dbReference type="ARBA" id="ARBA00022664"/>
    </source>
</evidence>
<dbReference type="GO" id="GO:0000290">
    <property type="term" value="P:deadenylation-dependent decapping of nuclear-transcribed mRNA"/>
    <property type="evidence" value="ECO:0007669"/>
    <property type="project" value="InterPro"/>
</dbReference>
<dbReference type="GO" id="GO:0008047">
    <property type="term" value="F:enzyme activator activity"/>
    <property type="evidence" value="ECO:0007669"/>
    <property type="project" value="InterPro"/>
</dbReference>
<proteinExistence type="inferred from homology"/>
<dbReference type="EMBL" id="MLYV02001285">
    <property type="protein sequence ID" value="PSR71393.1"/>
    <property type="molecule type" value="Genomic_DNA"/>
</dbReference>
<comment type="caution">
    <text evidence="6">The sequence shown here is derived from an EMBL/GenBank/DDBJ whole genome shotgun (WGS) entry which is preliminary data.</text>
</comment>
<organism evidence="6 7">
    <name type="scientific">Hermanssonia centrifuga</name>
    <dbReference type="NCBI Taxonomy" id="98765"/>
    <lineage>
        <taxon>Eukaryota</taxon>
        <taxon>Fungi</taxon>
        <taxon>Dikarya</taxon>
        <taxon>Basidiomycota</taxon>
        <taxon>Agaricomycotina</taxon>
        <taxon>Agaricomycetes</taxon>
        <taxon>Polyporales</taxon>
        <taxon>Meruliaceae</taxon>
        <taxon>Hermanssonia</taxon>
    </lineage>
</organism>
<gene>
    <name evidence="6" type="ORF">PHLCEN_2v12660</name>
</gene>
<dbReference type="GO" id="GO:0000932">
    <property type="term" value="C:P-body"/>
    <property type="evidence" value="ECO:0007669"/>
    <property type="project" value="TreeGrafter"/>
</dbReference>
<dbReference type="PANTHER" id="PTHR16290:SF0">
    <property type="entry name" value="DECAPPING PROTEIN 1, ISOFORM A"/>
    <property type="match status" value="1"/>
</dbReference>
<evidence type="ECO:0000256" key="3">
    <source>
        <dbReference type="ARBA" id="ARBA00022490"/>
    </source>
</evidence>
<dbReference type="Proteomes" id="UP000186601">
    <property type="component" value="Unassembled WGS sequence"/>
</dbReference>
<dbReference type="AlphaFoldDB" id="A0A2R6NGB9"/>
<dbReference type="SUPFAM" id="SSF50729">
    <property type="entry name" value="PH domain-like"/>
    <property type="match status" value="1"/>
</dbReference>
<protein>
    <submittedName>
        <fullName evidence="6">Uncharacterized protein</fullName>
    </submittedName>
</protein>
<feature type="region of interest" description="Disordered" evidence="5">
    <location>
        <begin position="1"/>
        <end position="26"/>
    </location>
</feature>
<keyword evidence="3" id="KW-0963">Cytoplasm</keyword>
<dbReference type="OrthoDB" id="440673at2759"/>
<feature type="compositionally biased region" description="Polar residues" evidence="5">
    <location>
        <begin position="8"/>
        <end position="26"/>
    </location>
</feature>
<dbReference type="GO" id="GO:0003729">
    <property type="term" value="F:mRNA binding"/>
    <property type="evidence" value="ECO:0007669"/>
    <property type="project" value="TreeGrafter"/>
</dbReference>
<dbReference type="Gene3D" id="2.30.29.30">
    <property type="entry name" value="Pleckstrin-homology domain (PH domain)/Phosphotyrosine-binding domain (PTB)"/>
    <property type="match status" value="1"/>
</dbReference>
<keyword evidence="4" id="KW-0507">mRNA processing</keyword>
<comment type="subcellular location">
    <subcellularLocation>
        <location evidence="1">Cytoplasm</location>
    </subcellularLocation>
</comment>
<evidence type="ECO:0000256" key="1">
    <source>
        <dbReference type="ARBA" id="ARBA00004496"/>
    </source>
</evidence>
<evidence type="ECO:0000313" key="6">
    <source>
        <dbReference type="EMBL" id="PSR71393.1"/>
    </source>
</evidence>
<evidence type="ECO:0000256" key="5">
    <source>
        <dbReference type="SAM" id="MobiDB-lite"/>
    </source>
</evidence>